<feature type="signal peptide" evidence="1">
    <location>
        <begin position="1"/>
        <end position="30"/>
    </location>
</feature>
<dbReference type="STRING" id="1449351.RISW2_01855"/>
<organism evidence="2 3">
    <name type="scientific">Roseivivax isoporae LMG 25204</name>
    <dbReference type="NCBI Taxonomy" id="1449351"/>
    <lineage>
        <taxon>Bacteria</taxon>
        <taxon>Pseudomonadati</taxon>
        <taxon>Pseudomonadota</taxon>
        <taxon>Alphaproteobacteria</taxon>
        <taxon>Rhodobacterales</taxon>
        <taxon>Roseobacteraceae</taxon>
        <taxon>Roseivivax</taxon>
    </lineage>
</organism>
<dbReference type="Proteomes" id="UP000023430">
    <property type="component" value="Unassembled WGS sequence"/>
</dbReference>
<keyword evidence="1" id="KW-0732">Signal</keyword>
<gene>
    <name evidence="2" type="ORF">RISW2_01855</name>
</gene>
<dbReference type="InterPro" id="IPR023614">
    <property type="entry name" value="Porin_dom_sf"/>
</dbReference>
<evidence type="ECO:0000313" key="3">
    <source>
        <dbReference type="Proteomes" id="UP000023430"/>
    </source>
</evidence>
<evidence type="ECO:0000313" key="2">
    <source>
        <dbReference type="EMBL" id="ETX29285.1"/>
    </source>
</evidence>
<comment type="caution">
    <text evidence="2">The sequence shown here is derived from an EMBL/GenBank/DDBJ whole genome shotgun (WGS) entry which is preliminary data.</text>
</comment>
<feature type="chain" id="PRO_5004980189" description="Porin domain-containing protein" evidence="1">
    <location>
        <begin position="31"/>
        <end position="326"/>
    </location>
</feature>
<protein>
    <recommendedName>
        <fullName evidence="4">Porin domain-containing protein</fullName>
    </recommendedName>
</protein>
<dbReference type="Gene3D" id="2.40.160.10">
    <property type="entry name" value="Porin"/>
    <property type="match status" value="1"/>
</dbReference>
<dbReference type="SUPFAM" id="SSF56935">
    <property type="entry name" value="Porins"/>
    <property type="match status" value="1"/>
</dbReference>
<dbReference type="RefSeq" id="WP_043769237.1">
    <property type="nucleotide sequence ID" value="NZ_JAME01000011.1"/>
</dbReference>
<evidence type="ECO:0008006" key="4">
    <source>
        <dbReference type="Google" id="ProtNLM"/>
    </source>
</evidence>
<sequence length="326" mass="32980">MGSIPFTTRQGRARCTGILSLAALSWAALAGGAAAQAGPGGGGGVSFGGAFSLGLSDYGGDDGLDGTAGTLDFGGTFSSGPVSLDMDLDATGTNDGEGLGIDSNRGVDVAARYQFSPALGAGTYIARDSIDFGGGDRQNLDSYGIEMFYDTPRWQTRLSIGETELDDAADDIDVIDYGLATRFDLQNGFTLFASGVLSRGDIGDTTFDSSAAGIGAAYAFGNGIEAFGSYHRTTSDDLDATLNSTSVGAAYTLYAAGQPVILSGEYTHLNGDTVGGASDGRRIAIGATIPLGDTSARKRLPGNTLTGNVLEGDRTATGGVLTGIGF</sequence>
<dbReference type="OrthoDB" id="7737345at2"/>
<evidence type="ECO:0000256" key="1">
    <source>
        <dbReference type="SAM" id="SignalP"/>
    </source>
</evidence>
<accession>X7F8Y7</accession>
<reference evidence="2 3" key="1">
    <citation type="submission" date="2014-01" db="EMBL/GenBank/DDBJ databases">
        <title>Roseivivax isoporae LMG 25204 Genome Sequencing.</title>
        <authorList>
            <person name="Lai Q."/>
            <person name="Li G."/>
            <person name="Shao Z."/>
        </authorList>
    </citation>
    <scope>NUCLEOTIDE SEQUENCE [LARGE SCALE GENOMIC DNA]</scope>
    <source>
        <strain evidence="2 3">LMG 25204</strain>
    </source>
</reference>
<keyword evidence="3" id="KW-1185">Reference proteome</keyword>
<proteinExistence type="predicted"/>
<name>X7F8Y7_9RHOB</name>
<dbReference type="EMBL" id="JAME01000011">
    <property type="protein sequence ID" value="ETX29285.1"/>
    <property type="molecule type" value="Genomic_DNA"/>
</dbReference>
<dbReference type="AlphaFoldDB" id="X7F8Y7"/>